<keyword evidence="3" id="KW-0963">Cytoplasm</keyword>
<sequence length="320" mass="36261">MCIIVYFRSPNSQLTIPRYPAFDFSEQEDVHSMFPSPSEPEANRTLRTEDFPGILKSDKTADSDAAQNTLNLKDTNQKKRNSSKSKSLMPEHMENSETESTKGSFECEAPDMPPSCEATSIPVPDIAFPSLPNTFLAKLGVHKDSPLPVEAFDEHDLESKFIALSLAFKTDRATLAKRLELHKRQRDMAEKNVENEFQSMRDHLCKILLSILMKIWIDAVVMLEKICQARQKFAPAIISKTNQCKNVPNPRRKINIKDRIWLGSPLTVIQLVTKASTGNEAADEIPLMVEIEGACSNRILGLYNFVVQSIHLYIFYQTIW</sequence>
<dbReference type="GO" id="GO:0005737">
    <property type="term" value="C:cytoplasm"/>
    <property type="evidence" value="ECO:0007669"/>
    <property type="project" value="UniProtKB-SubCell"/>
</dbReference>
<keyword evidence="4" id="KW-0812">Transmembrane</keyword>
<feature type="region of interest" description="Disordered" evidence="8">
    <location>
        <begin position="54"/>
        <end position="108"/>
    </location>
</feature>
<gene>
    <name evidence="9" type="ORF">AVEN_192005_1</name>
</gene>
<evidence type="ECO:0000256" key="7">
    <source>
        <dbReference type="ARBA" id="ARBA00023136"/>
    </source>
</evidence>
<keyword evidence="6" id="KW-0175">Coiled coil</keyword>
<reference evidence="9 10" key="1">
    <citation type="journal article" date="2019" name="Sci. Rep.">
        <title>Orb-weaving spider Araneus ventricosus genome elucidates the spidroin gene catalogue.</title>
        <authorList>
            <person name="Kono N."/>
            <person name="Nakamura H."/>
            <person name="Ohtoshi R."/>
            <person name="Moran D.A.P."/>
            <person name="Shinohara A."/>
            <person name="Yoshida Y."/>
            <person name="Fujiwara M."/>
            <person name="Mori M."/>
            <person name="Tomita M."/>
            <person name="Arakawa K."/>
        </authorList>
    </citation>
    <scope>NUCLEOTIDE SEQUENCE [LARGE SCALE GENOMIC DNA]</scope>
</reference>
<dbReference type="PANTHER" id="PTHR15352:SF1">
    <property type="entry name" value="KASH5-LIKE COILED-COIL DOMAIN-CONTAINING PROTEIN"/>
    <property type="match status" value="1"/>
</dbReference>
<comment type="subcellular location">
    <subcellularLocation>
        <location evidence="2">Cytoplasm</location>
    </subcellularLocation>
    <subcellularLocation>
        <location evidence="1">Membrane</location>
        <topology evidence="1">Single-pass membrane protein</topology>
    </subcellularLocation>
</comment>
<comment type="caution">
    <text evidence="9">The sequence shown here is derived from an EMBL/GenBank/DDBJ whole genome shotgun (WGS) entry which is preliminary data.</text>
</comment>
<keyword evidence="7" id="KW-0472">Membrane</keyword>
<keyword evidence="10" id="KW-1185">Reference proteome</keyword>
<feature type="compositionally biased region" description="Polar residues" evidence="8">
    <location>
        <begin position="65"/>
        <end position="74"/>
    </location>
</feature>
<dbReference type="GO" id="GO:0016020">
    <property type="term" value="C:membrane"/>
    <property type="evidence" value="ECO:0007669"/>
    <property type="project" value="UniProtKB-SubCell"/>
</dbReference>
<evidence type="ECO:0000313" key="9">
    <source>
        <dbReference type="EMBL" id="GBL87816.1"/>
    </source>
</evidence>
<accession>A0A4Y2B956</accession>
<dbReference type="EMBL" id="BGPR01000056">
    <property type="protein sequence ID" value="GBL87816.1"/>
    <property type="molecule type" value="Genomic_DNA"/>
</dbReference>
<evidence type="ECO:0000256" key="1">
    <source>
        <dbReference type="ARBA" id="ARBA00004167"/>
    </source>
</evidence>
<dbReference type="Pfam" id="PF05781">
    <property type="entry name" value="MRVI1"/>
    <property type="match status" value="1"/>
</dbReference>
<dbReference type="OrthoDB" id="6429700at2759"/>
<evidence type="ECO:0000256" key="2">
    <source>
        <dbReference type="ARBA" id="ARBA00004496"/>
    </source>
</evidence>
<evidence type="ECO:0000256" key="6">
    <source>
        <dbReference type="ARBA" id="ARBA00023054"/>
    </source>
</evidence>
<evidence type="ECO:0000256" key="8">
    <source>
        <dbReference type="SAM" id="MobiDB-lite"/>
    </source>
</evidence>
<evidence type="ECO:0000256" key="4">
    <source>
        <dbReference type="ARBA" id="ARBA00022692"/>
    </source>
</evidence>
<dbReference type="PANTHER" id="PTHR15352">
    <property type="entry name" value="LYMPHOID-RESTRICTED MEMBRANE PROTEIN, JAW1"/>
    <property type="match status" value="1"/>
</dbReference>
<name>A0A4Y2B956_ARAVE</name>
<evidence type="ECO:0000256" key="3">
    <source>
        <dbReference type="ARBA" id="ARBA00022490"/>
    </source>
</evidence>
<evidence type="ECO:0000313" key="10">
    <source>
        <dbReference type="Proteomes" id="UP000499080"/>
    </source>
</evidence>
<keyword evidence="5" id="KW-1133">Transmembrane helix</keyword>
<organism evidence="9 10">
    <name type="scientific">Araneus ventricosus</name>
    <name type="common">Orbweaver spider</name>
    <name type="synonym">Epeira ventricosa</name>
    <dbReference type="NCBI Taxonomy" id="182803"/>
    <lineage>
        <taxon>Eukaryota</taxon>
        <taxon>Metazoa</taxon>
        <taxon>Ecdysozoa</taxon>
        <taxon>Arthropoda</taxon>
        <taxon>Chelicerata</taxon>
        <taxon>Arachnida</taxon>
        <taxon>Araneae</taxon>
        <taxon>Araneomorphae</taxon>
        <taxon>Entelegynae</taxon>
        <taxon>Araneoidea</taxon>
        <taxon>Araneidae</taxon>
        <taxon>Araneus</taxon>
    </lineage>
</organism>
<dbReference type="Proteomes" id="UP000499080">
    <property type="component" value="Unassembled WGS sequence"/>
</dbReference>
<protein>
    <submittedName>
        <fullName evidence="9">Uncharacterized protein</fullName>
    </submittedName>
</protein>
<dbReference type="InterPro" id="IPR008677">
    <property type="entry name" value="MRVI1"/>
</dbReference>
<dbReference type="AlphaFoldDB" id="A0A4Y2B956"/>
<proteinExistence type="predicted"/>
<evidence type="ECO:0000256" key="5">
    <source>
        <dbReference type="ARBA" id="ARBA00022989"/>
    </source>
</evidence>